<feature type="domain" description="Immunoglobulin" evidence="4">
    <location>
        <begin position="33"/>
        <end position="132"/>
    </location>
</feature>
<dbReference type="InParanoid" id="A0A3B5QC92"/>
<proteinExistence type="predicted"/>
<evidence type="ECO:0000313" key="5">
    <source>
        <dbReference type="Ensembl" id="ENSXMAP00000028640.1"/>
    </source>
</evidence>
<accession>A0A3B5QC92</accession>
<dbReference type="GeneTree" id="ENSGT00720000109813"/>
<keyword evidence="6" id="KW-1185">Reference proteome</keyword>
<organism evidence="5 6">
    <name type="scientific">Xiphophorus maculatus</name>
    <name type="common">Southern platyfish</name>
    <name type="synonym">Platypoecilus maculatus</name>
    <dbReference type="NCBI Taxonomy" id="8083"/>
    <lineage>
        <taxon>Eukaryota</taxon>
        <taxon>Metazoa</taxon>
        <taxon>Chordata</taxon>
        <taxon>Craniata</taxon>
        <taxon>Vertebrata</taxon>
        <taxon>Euteleostomi</taxon>
        <taxon>Actinopterygii</taxon>
        <taxon>Neopterygii</taxon>
        <taxon>Teleostei</taxon>
        <taxon>Neoteleostei</taxon>
        <taxon>Acanthomorphata</taxon>
        <taxon>Ovalentaria</taxon>
        <taxon>Atherinomorphae</taxon>
        <taxon>Cyprinodontiformes</taxon>
        <taxon>Poeciliidae</taxon>
        <taxon>Poeciliinae</taxon>
        <taxon>Xiphophorus</taxon>
    </lineage>
</organism>
<dbReference type="Gene3D" id="2.60.40.10">
    <property type="entry name" value="Immunoglobulins"/>
    <property type="match status" value="1"/>
</dbReference>
<reference evidence="6" key="2">
    <citation type="journal article" date="2013" name="Nat. Genet.">
        <title>The genome of the platyfish, Xiphophorus maculatus, provides insights into evolutionary adaptation and several complex traits.</title>
        <authorList>
            <person name="Schartl M."/>
            <person name="Walter R.B."/>
            <person name="Shen Y."/>
            <person name="Garcia T."/>
            <person name="Catchen J."/>
            <person name="Amores A."/>
            <person name="Braasch I."/>
            <person name="Chalopin D."/>
            <person name="Volff J.N."/>
            <person name="Lesch K.P."/>
            <person name="Bisazza A."/>
            <person name="Minx P."/>
            <person name="Hillier L."/>
            <person name="Wilson R.K."/>
            <person name="Fuerstenberg S."/>
            <person name="Boore J."/>
            <person name="Searle S."/>
            <person name="Postlethwait J.H."/>
            <person name="Warren W.C."/>
        </authorList>
    </citation>
    <scope>NUCLEOTIDE SEQUENCE [LARGE SCALE GENOMIC DNA]</scope>
    <source>
        <strain evidence="6">JP 163 A</strain>
    </source>
</reference>
<dbReference type="PANTHER" id="PTHR11860:SF118">
    <property type="entry name" value="CMRF35-LIKE MOLECULE 3-RELATED"/>
    <property type="match status" value="1"/>
</dbReference>
<dbReference type="GO" id="GO:0005886">
    <property type="term" value="C:plasma membrane"/>
    <property type="evidence" value="ECO:0007669"/>
    <property type="project" value="TreeGrafter"/>
</dbReference>
<dbReference type="InterPro" id="IPR013783">
    <property type="entry name" value="Ig-like_fold"/>
</dbReference>
<keyword evidence="2" id="KW-0812">Transmembrane</keyword>
<dbReference type="SMART" id="SM00409">
    <property type="entry name" value="IG"/>
    <property type="match status" value="1"/>
</dbReference>
<comment type="subcellular location">
    <subcellularLocation>
        <location evidence="1">Membrane</location>
    </subcellularLocation>
</comment>
<reference evidence="5" key="3">
    <citation type="submission" date="2025-08" db="UniProtKB">
        <authorList>
            <consortium name="Ensembl"/>
        </authorList>
    </citation>
    <scope>IDENTIFICATION</scope>
    <source>
        <strain evidence="5">JP 163 A</strain>
    </source>
</reference>
<dbReference type="AlphaFoldDB" id="A0A3B5QC92"/>
<evidence type="ECO:0000256" key="2">
    <source>
        <dbReference type="ARBA" id="ARBA00022692"/>
    </source>
</evidence>
<dbReference type="InterPro" id="IPR050671">
    <property type="entry name" value="CD300_family_receptors"/>
</dbReference>
<keyword evidence="3" id="KW-0472">Membrane</keyword>
<dbReference type="STRING" id="8083.ENSXMAP00000028640"/>
<dbReference type="Proteomes" id="UP000002852">
    <property type="component" value="Unassembled WGS sequence"/>
</dbReference>
<dbReference type="PANTHER" id="PTHR11860">
    <property type="entry name" value="POLYMERIC-IMMUNOGLOBULIN RECEPTOR"/>
    <property type="match status" value="1"/>
</dbReference>
<evidence type="ECO:0000259" key="4">
    <source>
        <dbReference type="SMART" id="SM00409"/>
    </source>
</evidence>
<evidence type="ECO:0000256" key="1">
    <source>
        <dbReference type="ARBA" id="ARBA00004370"/>
    </source>
</evidence>
<reference evidence="5" key="4">
    <citation type="submission" date="2025-09" db="UniProtKB">
        <authorList>
            <consortium name="Ensembl"/>
        </authorList>
    </citation>
    <scope>IDENTIFICATION</scope>
    <source>
        <strain evidence="5">JP 163 A</strain>
    </source>
</reference>
<dbReference type="GO" id="GO:0004888">
    <property type="term" value="F:transmembrane signaling receptor activity"/>
    <property type="evidence" value="ECO:0007669"/>
    <property type="project" value="TreeGrafter"/>
</dbReference>
<sequence>MEELRSWNPPHPLELFTYLLRFVLFTEKTHCKTLNQTAYRTAKMTIKCDYSHMYLSKTKFICKENNFTCKSILTTKSSKNSTGRFTLTHTSSNFNLSISPVSLNDAGVYWCGVIESNGSYQAGISKIQLEVKSEPFCSYPDSDSLDISDHWYSCGDTSALDSNFDHYIQT</sequence>
<name>A0A3B5QC92_XIPMA</name>
<dbReference type="Ensembl" id="ENSXMAT00000034932.1">
    <property type="protein sequence ID" value="ENSXMAP00000028640.1"/>
    <property type="gene ID" value="ENSXMAG00000024552.1"/>
</dbReference>
<dbReference type="InterPro" id="IPR003599">
    <property type="entry name" value="Ig_sub"/>
</dbReference>
<protein>
    <recommendedName>
        <fullName evidence="4">Immunoglobulin domain-containing protein</fullName>
    </recommendedName>
</protein>
<reference evidence="6" key="1">
    <citation type="submission" date="2012-01" db="EMBL/GenBank/DDBJ databases">
        <authorList>
            <person name="Walter R."/>
            <person name="Schartl M."/>
            <person name="Warren W."/>
        </authorList>
    </citation>
    <scope>NUCLEOTIDE SEQUENCE [LARGE SCALE GENOMIC DNA]</scope>
    <source>
        <strain evidence="6">JP 163 A</strain>
    </source>
</reference>
<dbReference type="InterPro" id="IPR013106">
    <property type="entry name" value="Ig_V-set"/>
</dbReference>
<dbReference type="InterPro" id="IPR036179">
    <property type="entry name" value="Ig-like_dom_sf"/>
</dbReference>
<evidence type="ECO:0000313" key="6">
    <source>
        <dbReference type="Proteomes" id="UP000002852"/>
    </source>
</evidence>
<evidence type="ECO:0000256" key="3">
    <source>
        <dbReference type="ARBA" id="ARBA00023136"/>
    </source>
</evidence>
<dbReference type="Pfam" id="PF07686">
    <property type="entry name" value="V-set"/>
    <property type="match status" value="1"/>
</dbReference>
<dbReference type="SUPFAM" id="SSF48726">
    <property type="entry name" value="Immunoglobulin"/>
    <property type="match status" value="1"/>
</dbReference>